<dbReference type="Proteomes" id="UP000031599">
    <property type="component" value="Unassembled WGS sequence"/>
</dbReference>
<proteinExistence type="predicted"/>
<evidence type="ECO:0008006" key="4">
    <source>
        <dbReference type="Google" id="ProtNLM"/>
    </source>
</evidence>
<evidence type="ECO:0000313" key="3">
    <source>
        <dbReference type="Proteomes" id="UP000031599"/>
    </source>
</evidence>
<feature type="coiled-coil region" evidence="1">
    <location>
        <begin position="107"/>
        <end position="134"/>
    </location>
</feature>
<sequence>MSAELHRLIDATGGGCCVVRGDGTIEAASPGFLALTGAPQQLAGQAPSAVFAELPALDRLGAAVNEQSPVFRHVGADGVGRELAAAYVLNTGGVAGGVLVLVDRSGEARLRRGQVRLSREIDDLEAQLAERQRQPQRSRIRSMPELIGRLEEAVMRSRRYKHDVSCISLQIEMPIDLEHHEDLAKRIGETLVGCVRGVDELGSASVRRESSPELSTAHRWVFVLPHTPLAGGEIVATRVLTRLAGIDLARVGLGVAQVGAEEAGSAAVERADQASAQALESGGGVLLAVALI</sequence>
<keyword evidence="1" id="KW-0175">Coiled coil</keyword>
<gene>
    <name evidence="2" type="ORF">DB30_05598</name>
</gene>
<comment type="caution">
    <text evidence="2">The sequence shown here is derived from an EMBL/GenBank/DDBJ whole genome shotgun (WGS) entry which is preliminary data.</text>
</comment>
<dbReference type="RefSeq" id="WP_146659864.1">
    <property type="nucleotide sequence ID" value="NZ_JMCC02000054.1"/>
</dbReference>
<organism evidence="2 3">
    <name type="scientific">Enhygromyxa salina</name>
    <dbReference type="NCBI Taxonomy" id="215803"/>
    <lineage>
        <taxon>Bacteria</taxon>
        <taxon>Pseudomonadati</taxon>
        <taxon>Myxococcota</taxon>
        <taxon>Polyangia</taxon>
        <taxon>Nannocystales</taxon>
        <taxon>Nannocystaceae</taxon>
        <taxon>Enhygromyxa</taxon>
    </lineage>
</organism>
<reference evidence="2 3" key="1">
    <citation type="submission" date="2014-12" db="EMBL/GenBank/DDBJ databases">
        <title>Genome assembly of Enhygromyxa salina DSM 15201.</title>
        <authorList>
            <person name="Sharma G."/>
            <person name="Subramanian S."/>
        </authorList>
    </citation>
    <scope>NUCLEOTIDE SEQUENCE [LARGE SCALE GENOMIC DNA]</scope>
    <source>
        <strain evidence="2 3">DSM 15201</strain>
    </source>
</reference>
<dbReference type="EMBL" id="JMCC02000054">
    <property type="protein sequence ID" value="KIG15402.1"/>
    <property type="molecule type" value="Genomic_DNA"/>
</dbReference>
<dbReference type="AlphaFoldDB" id="A0A0C2D5S6"/>
<evidence type="ECO:0000256" key="1">
    <source>
        <dbReference type="SAM" id="Coils"/>
    </source>
</evidence>
<accession>A0A0C2D5S6</accession>
<protein>
    <recommendedName>
        <fullName evidence="4">PAS domain-containing protein</fullName>
    </recommendedName>
</protein>
<name>A0A0C2D5S6_9BACT</name>
<evidence type="ECO:0000313" key="2">
    <source>
        <dbReference type="EMBL" id="KIG15402.1"/>
    </source>
</evidence>